<dbReference type="OMA" id="LPYCCLY"/>
<evidence type="ECO:0000256" key="1">
    <source>
        <dbReference type="ARBA" id="ARBA00004726"/>
    </source>
</evidence>
<protein>
    <recommendedName>
        <fullName evidence="2">FAD synthase</fullName>
        <ecNumber evidence="2">2.7.7.2</ecNumber>
    </recommendedName>
    <alternativeName>
        <fullName evidence="10">FAD pyrophosphorylase</fullName>
    </alternativeName>
    <alternativeName>
        <fullName evidence="11">FMN adenylyltransferase</fullName>
    </alternativeName>
</protein>
<feature type="domain" description="Phosphoadenosine phosphosulphate reductase" evidence="13">
    <location>
        <begin position="144"/>
        <end position="228"/>
    </location>
</feature>
<evidence type="ECO:0000256" key="12">
    <source>
        <dbReference type="ARBA" id="ARBA00049494"/>
    </source>
</evidence>
<dbReference type="InterPro" id="IPR002500">
    <property type="entry name" value="PAPS_reduct_dom"/>
</dbReference>
<evidence type="ECO:0000256" key="10">
    <source>
        <dbReference type="ARBA" id="ARBA00031145"/>
    </source>
</evidence>
<keyword evidence="4" id="KW-0288">FMN</keyword>
<gene>
    <name evidence="14" type="ORF">BCV71DRAFT_217603</name>
</gene>
<accession>A0A0A1P4X3</accession>
<dbReference type="CDD" id="cd23948">
    <property type="entry name" value="FAD_synthase"/>
    <property type="match status" value="1"/>
</dbReference>
<evidence type="ECO:0000313" key="14">
    <source>
        <dbReference type="EMBL" id="ORE16772.1"/>
    </source>
</evidence>
<keyword evidence="9" id="KW-0067">ATP-binding</keyword>
<evidence type="ECO:0000256" key="11">
    <source>
        <dbReference type="ARBA" id="ARBA00031871"/>
    </source>
</evidence>
<dbReference type="AlphaFoldDB" id="A0A0A1P4X3"/>
<evidence type="ECO:0000256" key="4">
    <source>
        <dbReference type="ARBA" id="ARBA00022643"/>
    </source>
</evidence>
<evidence type="ECO:0000256" key="9">
    <source>
        <dbReference type="ARBA" id="ARBA00022840"/>
    </source>
</evidence>
<reference evidence="14 15" key="1">
    <citation type="journal article" date="2016" name="Proc. Natl. Acad. Sci. U.S.A.">
        <title>Lipid metabolic changes in an early divergent fungus govern the establishment of a mutualistic symbiosis with endobacteria.</title>
        <authorList>
            <person name="Lastovetsky O.A."/>
            <person name="Gaspar M.L."/>
            <person name="Mondo S.J."/>
            <person name="LaButti K.M."/>
            <person name="Sandor L."/>
            <person name="Grigoriev I.V."/>
            <person name="Henry S.A."/>
            <person name="Pawlowska T.E."/>
        </authorList>
    </citation>
    <scope>NUCLEOTIDE SEQUENCE [LARGE SCALE GENOMIC DNA]</scope>
    <source>
        <strain evidence="14 15">ATCC 11559</strain>
    </source>
</reference>
<comment type="catalytic activity">
    <reaction evidence="12">
        <text>FMN + ATP + H(+) = FAD + diphosphate</text>
        <dbReference type="Rhea" id="RHEA:17237"/>
        <dbReference type="ChEBI" id="CHEBI:15378"/>
        <dbReference type="ChEBI" id="CHEBI:30616"/>
        <dbReference type="ChEBI" id="CHEBI:33019"/>
        <dbReference type="ChEBI" id="CHEBI:57692"/>
        <dbReference type="ChEBI" id="CHEBI:58210"/>
        <dbReference type="EC" id="2.7.7.2"/>
    </reaction>
</comment>
<evidence type="ECO:0000256" key="2">
    <source>
        <dbReference type="ARBA" id="ARBA00012393"/>
    </source>
</evidence>
<keyword evidence="14" id="KW-0378">Hydrolase</keyword>
<proteinExistence type="predicted"/>
<evidence type="ECO:0000256" key="3">
    <source>
        <dbReference type="ARBA" id="ARBA00022630"/>
    </source>
</evidence>
<feature type="domain" description="Phosphoadenosine phosphosulphate reductase" evidence="13">
    <location>
        <begin position="73"/>
        <end position="142"/>
    </location>
</feature>
<dbReference type="Pfam" id="PF01507">
    <property type="entry name" value="PAPS_reduct"/>
    <property type="match status" value="2"/>
</dbReference>
<evidence type="ECO:0000313" key="15">
    <source>
        <dbReference type="Proteomes" id="UP000242381"/>
    </source>
</evidence>
<name>A0A0A1P4X3_RHIZD</name>
<evidence type="ECO:0000256" key="8">
    <source>
        <dbReference type="ARBA" id="ARBA00022827"/>
    </source>
</evidence>
<evidence type="ECO:0000256" key="5">
    <source>
        <dbReference type="ARBA" id="ARBA00022679"/>
    </source>
</evidence>
<dbReference type="SUPFAM" id="SSF52402">
    <property type="entry name" value="Adenine nucleotide alpha hydrolases-like"/>
    <property type="match status" value="1"/>
</dbReference>
<sequence>MVISNLPVESLNNGCTHQKVDPHFITTEKYDFQYIQDTVYKLAETDTALGHNVREALTTIERAYKDYGIETTSLSFNGGKDCTVLLHLVAAVLSRLGHSQMPIKTVFVTYPNPFPHVDAFVKVCIRRYGLDCVYIPGPMKPALQQYLDQTKPRPCAIFVGIRRTDPYAENLTCFDKTDKGWPEFMRVQPIIDWTYKDIWDFLLLLGIPYCSLYDHGYTSLGSMENTHPNPDLIDEKGGYRHACQLENELHERNGRTCSSKK</sequence>
<evidence type="ECO:0000256" key="7">
    <source>
        <dbReference type="ARBA" id="ARBA00022741"/>
    </source>
</evidence>
<comment type="pathway">
    <text evidence="1">Cofactor biosynthesis; FAD biosynthesis; FAD from FMN: step 1/1.</text>
</comment>
<dbReference type="InterPro" id="IPR014729">
    <property type="entry name" value="Rossmann-like_a/b/a_fold"/>
</dbReference>
<dbReference type="GO" id="GO:0006747">
    <property type="term" value="P:FAD biosynthetic process"/>
    <property type="evidence" value="ECO:0007669"/>
    <property type="project" value="TreeGrafter"/>
</dbReference>
<organism evidence="14 15">
    <name type="scientific">Rhizopus microsporus</name>
    <dbReference type="NCBI Taxonomy" id="58291"/>
    <lineage>
        <taxon>Eukaryota</taxon>
        <taxon>Fungi</taxon>
        <taxon>Fungi incertae sedis</taxon>
        <taxon>Mucoromycota</taxon>
        <taxon>Mucoromycotina</taxon>
        <taxon>Mucoromycetes</taxon>
        <taxon>Mucorales</taxon>
        <taxon>Mucorineae</taxon>
        <taxon>Rhizopodaceae</taxon>
        <taxon>Rhizopus</taxon>
    </lineage>
</organism>
<keyword evidence="3" id="KW-0285">Flavoprotein</keyword>
<dbReference type="PANTHER" id="PTHR23293">
    <property type="entry name" value="FAD SYNTHETASE-RELATED FMN ADENYLYLTRANSFERASE"/>
    <property type="match status" value="1"/>
</dbReference>
<keyword evidence="6" id="KW-0548">Nucleotidyltransferase</keyword>
<dbReference type="EC" id="2.7.7.2" evidence="2"/>
<keyword evidence="5" id="KW-0808">Transferase</keyword>
<dbReference type="GO" id="GO:0003919">
    <property type="term" value="F:FMN adenylyltransferase activity"/>
    <property type="evidence" value="ECO:0007669"/>
    <property type="project" value="UniProtKB-EC"/>
</dbReference>
<dbReference type="PANTHER" id="PTHR23293:SF9">
    <property type="entry name" value="FAD SYNTHASE"/>
    <property type="match status" value="1"/>
</dbReference>
<keyword evidence="7" id="KW-0547">Nucleotide-binding</keyword>
<evidence type="ECO:0000256" key="6">
    <source>
        <dbReference type="ARBA" id="ARBA00022695"/>
    </source>
</evidence>
<dbReference type="GO" id="GO:0005524">
    <property type="term" value="F:ATP binding"/>
    <property type="evidence" value="ECO:0007669"/>
    <property type="project" value="UniProtKB-KW"/>
</dbReference>
<dbReference type="GO" id="GO:0016787">
    <property type="term" value="F:hydrolase activity"/>
    <property type="evidence" value="ECO:0007669"/>
    <property type="project" value="UniProtKB-KW"/>
</dbReference>
<dbReference type="VEuPathDB" id="FungiDB:BCV72DRAFT_336543"/>
<dbReference type="EMBL" id="KV921375">
    <property type="protein sequence ID" value="ORE16772.1"/>
    <property type="molecule type" value="Genomic_DNA"/>
</dbReference>
<dbReference type="Proteomes" id="UP000242381">
    <property type="component" value="Unassembled WGS sequence"/>
</dbReference>
<keyword evidence="8" id="KW-0274">FAD</keyword>
<dbReference type="Gene3D" id="3.40.50.620">
    <property type="entry name" value="HUPs"/>
    <property type="match status" value="1"/>
</dbReference>
<evidence type="ECO:0000259" key="13">
    <source>
        <dbReference type="Pfam" id="PF01507"/>
    </source>
</evidence>